<gene>
    <name evidence="3" type="ORF">FHX71_000289</name>
</gene>
<name>A0A7W3J512_9MICO</name>
<evidence type="ECO:0000256" key="2">
    <source>
        <dbReference type="ARBA" id="ARBA00022803"/>
    </source>
</evidence>
<dbReference type="InterPro" id="IPR011990">
    <property type="entry name" value="TPR-like_helical_dom_sf"/>
</dbReference>
<reference evidence="3 4" key="1">
    <citation type="submission" date="2020-07" db="EMBL/GenBank/DDBJ databases">
        <title>Sequencing the genomes of 1000 actinobacteria strains.</title>
        <authorList>
            <person name="Klenk H.-P."/>
        </authorList>
    </citation>
    <scope>NUCLEOTIDE SEQUENCE [LARGE SCALE GENOMIC DNA]</scope>
    <source>
        <strain evidence="3 4">DSM 44121</strain>
    </source>
</reference>
<accession>A0A7W3J512</accession>
<dbReference type="RefSeq" id="WP_182614092.1">
    <property type="nucleotide sequence ID" value="NZ_BAAATF010000012.1"/>
</dbReference>
<keyword evidence="1" id="KW-0677">Repeat</keyword>
<sequence length="467" mass="50234">MLAQSTAVIRHDRIKIREYCTQFANQPILASLHNIGLLGVESPAISGVLHSINAFSRANQAQLLDGMNGHELLATFSLYSPAPIRRSLLMASQIDASPGAGAVLGLFPSWSLASWNSGTESITLNDITTTASRENLSPSEVREATSAAIRMIRNANWLPEGAWHSGPPTQDGRYAASLAAALWSNACELDIGDDLLVELGELRLSVAKFEFADGNFQTSLNIGTAVASALDKIQSERADLVAIATSTHAAHCLLALGEKSSAITAYRSLAEKTSATHGHLSPLHIETILGLANTYRSAGQANNAVRVLEGLIKGTRIAQDLPSTVQAEIFGSLGFAYLVNNNPLKAIPLLERSVSIRRKTLGERALMTLAVQTNLGRAYLEVMDPRASATIEETFQAKVESLGCDHPQTLVSMHYYAISLISRGEFDDGMSLLLDTLKARIKRLGESHPDTQLTANVVRSFTDVEPL</sequence>
<dbReference type="Pfam" id="PF13374">
    <property type="entry name" value="TPR_10"/>
    <property type="match status" value="1"/>
</dbReference>
<dbReference type="EMBL" id="JACGWV010000001">
    <property type="protein sequence ID" value="MBA8806347.1"/>
    <property type="molecule type" value="Genomic_DNA"/>
</dbReference>
<dbReference type="PANTHER" id="PTHR45641">
    <property type="entry name" value="TETRATRICOPEPTIDE REPEAT PROTEIN (AFU_ORTHOLOGUE AFUA_6G03870)"/>
    <property type="match status" value="1"/>
</dbReference>
<organism evidence="3 4">
    <name type="scientific">Promicromonospora sukumoe</name>
    <dbReference type="NCBI Taxonomy" id="88382"/>
    <lineage>
        <taxon>Bacteria</taxon>
        <taxon>Bacillati</taxon>
        <taxon>Actinomycetota</taxon>
        <taxon>Actinomycetes</taxon>
        <taxon>Micrococcales</taxon>
        <taxon>Promicromonosporaceae</taxon>
        <taxon>Promicromonospora</taxon>
    </lineage>
</organism>
<dbReference type="PANTHER" id="PTHR45641:SF1">
    <property type="entry name" value="AAA+ ATPASE DOMAIN-CONTAINING PROTEIN"/>
    <property type="match status" value="1"/>
</dbReference>
<proteinExistence type="predicted"/>
<evidence type="ECO:0008006" key="5">
    <source>
        <dbReference type="Google" id="ProtNLM"/>
    </source>
</evidence>
<keyword evidence="4" id="KW-1185">Reference proteome</keyword>
<dbReference type="Proteomes" id="UP000540568">
    <property type="component" value="Unassembled WGS sequence"/>
</dbReference>
<evidence type="ECO:0000256" key="1">
    <source>
        <dbReference type="ARBA" id="ARBA00022737"/>
    </source>
</evidence>
<keyword evidence="2" id="KW-0802">TPR repeat</keyword>
<protein>
    <recommendedName>
        <fullName evidence="5">Tetratricopeptide repeat protein</fullName>
    </recommendedName>
</protein>
<comment type="caution">
    <text evidence="3">The sequence shown here is derived from an EMBL/GenBank/DDBJ whole genome shotgun (WGS) entry which is preliminary data.</text>
</comment>
<evidence type="ECO:0000313" key="3">
    <source>
        <dbReference type="EMBL" id="MBA8806347.1"/>
    </source>
</evidence>
<dbReference type="AlphaFoldDB" id="A0A7W3J512"/>
<evidence type="ECO:0000313" key="4">
    <source>
        <dbReference type="Proteomes" id="UP000540568"/>
    </source>
</evidence>
<dbReference type="SUPFAM" id="SSF48452">
    <property type="entry name" value="TPR-like"/>
    <property type="match status" value="1"/>
</dbReference>
<dbReference type="Gene3D" id="1.25.40.10">
    <property type="entry name" value="Tetratricopeptide repeat domain"/>
    <property type="match status" value="2"/>
</dbReference>